<keyword evidence="1" id="KW-1133">Transmembrane helix</keyword>
<keyword evidence="3" id="KW-1185">Reference proteome</keyword>
<protein>
    <submittedName>
        <fullName evidence="2">Uncharacterized protein</fullName>
    </submittedName>
</protein>
<dbReference type="AlphaFoldDB" id="N1PGC0"/>
<dbReference type="Proteomes" id="UP000016933">
    <property type="component" value="Unassembled WGS sequence"/>
</dbReference>
<keyword evidence="1" id="KW-0812">Transmembrane</keyword>
<feature type="transmembrane region" description="Helical" evidence="1">
    <location>
        <begin position="32"/>
        <end position="56"/>
    </location>
</feature>
<evidence type="ECO:0000313" key="2">
    <source>
        <dbReference type="EMBL" id="EME41658.1"/>
    </source>
</evidence>
<dbReference type="EMBL" id="KB446542">
    <property type="protein sequence ID" value="EME41658.1"/>
    <property type="molecule type" value="Genomic_DNA"/>
</dbReference>
<dbReference type="HOGENOM" id="CLU_2096825_0_0_1"/>
<keyword evidence="1" id="KW-0472">Membrane</keyword>
<organism evidence="2 3">
    <name type="scientific">Dothistroma septosporum (strain NZE10 / CBS 128990)</name>
    <name type="common">Red band needle blight fungus</name>
    <name type="synonym">Mycosphaerella pini</name>
    <dbReference type="NCBI Taxonomy" id="675120"/>
    <lineage>
        <taxon>Eukaryota</taxon>
        <taxon>Fungi</taxon>
        <taxon>Dikarya</taxon>
        <taxon>Ascomycota</taxon>
        <taxon>Pezizomycotina</taxon>
        <taxon>Dothideomycetes</taxon>
        <taxon>Dothideomycetidae</taxon>
        <taxon>Mycosphaerellales</taxon>
        <taxon>Mycosphaerellaceae</taxon>
        <taxon>Dothistroma</taxon>
    </lineage>
</organism>
<proteinExistence type="predicted"/>
<evidence type="ECO:0000313" key="3">
    <source>
        <dbReference type="Proteomes" id="UP000016933"/>
    </source>
</evidence>
<accession>N1PGC0</accession>
<reference evidence="3" key="1">
    <citation type="journal article" date="2012" name="PLoS Genet.">
        <title>The genomes of the fungal plant pathogens Cladosporium fulvum and Dothistroma septosporum reveal adaptation to different hosts and lifestyles but also signatures of common ancestry.</title>
        <authorList>
            <person name="de Wit P.J.G.M."/>
            <person name="van der Burgt A."/>
            <person name="Oekmen B."/>
            <person name="Stergiopoulos I."/>
            <person name="Abd-Elsalam K.A."/>
            <person name="Aerts A.L."/>
            <person name="Bahkali A.H."/>
            <person name="Beenen H.G."/>
            <person name="Chettri P."/>
            <person name="Cox M.P."/>
            <person name="Datema E."/>
            <person name="de Vries R.P."/>
            <person name="Dhillon B."/>
            <person name="Ganley A.R."/>
            <person name="Griffiths S.A."/>
            <person name="Guo Y."/>
            <person name="Hamelin R.C."/>
            <person name="Henrissat B."/>
            <person name="Kabir M.S."/>
            <person name="Jashni M.K."/>
            <person name="Kema G."/>
            <person name="Klaubauf S."/>
            <person name="Lapidus A."/>
            <person name="Levasseur A."/>
            <person name="Lindquist E."/>
            <person name="Mehrabi R."/>
            <person name="Ohm R.A."/>
            <person name="Owen T.J."/>
            <person name="Salamov A."/>
            <person name="Schwelm A."/>
            <person name="Schijlen E."/>
            <person name="Sun H."/>
            <person name="van den Burg H.A."/>
            <person name="van Ham R.C.H.J."/>
            <person name="Zhang S."/>
            <person name="Goodwin S.B."/>
            <person name="Grigoriev I.V."/>
            <person name="Collemare J."/>
            <person name="Bradshaw R.E."/>
        </authorList>
    </citation>
    <scope>NUCLEOTIDE SEQUENCE [LARGE SCALE GENOMIC DNA]</scope>
    <source>
        <strain evidence="3">NZE10 / CBS 128990</strain>
    </source>
</reference>
<name>N1PGC0_DOTSN</name>
<gene>
    <name evidence="2" type="ORF">DOTSEDRAFT_26799</name>
</gene>
<evidence type="ECO:0000256" key="1">
    <source>
        <dbReference type="SAM" id="Phobius"/>
    </source>
</evidence>
<sequence length="116" mass="12838">MVDGIAWCAQHYPEAYCQRRSKALDKNLKTDLAVFFTVLGFLVLAGMFAPFLIGLYRGRRSAKQAARATAAQQCTESLPPPVWGGVVGEGVMITKPVEVFRDFSGRKAEHWGDMET</sequence>
<reference evidence="2 3" key="2">
    <citation type="journal article" date="2012" name="PLoS Pathog.">
        <title>Diverse lifestyles and strategies of plant pathogenesis encoded in the genomes of eighteen Dothideomycetes fungi.</title>
        <authorList>
            <person name="Ohm R.A."/>
            <person name="Feau N."/>
            <person name="Henrissat B."/>
            <person name="Schoch C.L."/>
            <person name="Horwitz B.A."/>
            <person name="Barry K.W."/>
            <person name="Condon B.J."/>
            <person name="Copeland A.C."/>
            <person name="Dhillon B."/>
            <person name="Glaser F."/>
            <person name="Hesse C.N."/>
            <person name="Kosti I."/>
            <person name="LaButti K."/>
            <person name="Lindquist E.A."/>
            <person name="Lucas S."/>
            <person name="Salamov A.A."/>
            <person name="Bradshaw R.E."/>
            <person name="Ciuffetti L."/>
            <person name="Hamelin R.C."/>
            <person name="Kema G.H.J."/>
            <person name="Lawrence C."/>
            <person name="Scott J.A."/>
            <person name="Spatafora J.W."/>
            <person name="Turgeon B.G."/>
            <person name="de Wit P.J.G.M."/>
            <person name="Zhong S."/>
            <person name="Goodwin S.B."/>
            <person name="Grigoriev I.V."/>
        </authorList>
    </citation>
    <scope>NUCLEOTIDE SEQUENCE [LARGE SCALE GENOMIC DNA]</scope>
    <source>
        <strain evidence="3">NZE10 / CBS 128990</strain>
    </source>
</reference>